<sequence length="704" mass="79570">MVWLTPVLGIVMMCVEGAPTEGVWHQVEDRAVIPIPDSPVKFDRYVERAVFQYHPVRPALPATPVVEDFVQTSVPFPYGRRFVRALMPEWRSVVAALARAIHGGYQGFTLPLRFNFNGRPHRDRISYMGSLAWARIIEAVCEGMSQKMRELEGYGKAIVLHVTEFQDCREGLIIEFYDSAKELVHVYKDEGNRMQVKVMIFDTPREVAIWSLIGVDEDNWWRSLIQVIVEVPPEAQVLGVGQLFQFQNVQPESVFPETGFWNALVLFETFLQIFTQNQTSNQRLPKKLVKDRVISNNTINDWFNLLASSLSTVNNGQFFNEAFAANNREALSERAYYVRENDWCVFFQQYCDHIPGMQNLDEEAFVKVAKVSVRFAKCVGYGVRTHIEDIDTNFCRSGSQGEKPRYLDMFDIALMACKPPDNEMDEPFATSYFQAYLGAINLMRAYLRYNEDFNVDFLIRWTQTHRADLGLTATEYIAHLVAKLSDSQDTAVNVQRSATQRGVGIAPCIDDLLRASPSDRPDALVSGDNKYPSNLGAHPSRAYNSGRVVVEHQGPAQAPRIPQGPIHPGQVPLSEVWGGNPWGSNDVEQMEPMPKATPSHGPKRARTGARPPITSHLGSQPASSSTTPPQQPEQERSVETDWAEVPIPDGAVEYSFEFLKEDLQRCRGKLVHTVSDPDTYTFAYDETLFTSQVRMKERSPSSIT</sequence>
<dbReference type="EMBL" id="LSRX01000819">
    <property type="protein sequence ID" value="OLP88349.1"/>
    <property type="molecule type" value="Genomic_DNA"/>
</dbReference>
<accession>A0A1Q9CZK3</accession>
<gene>
    <name evidence="3" type="ORF">AK812_SmicGene30349</name>
</gene>
<evidence type="ECO:0000313" key="4">
    <source>
        <dbReference type="Proteomes" id="UP000186817"/>
    </source>
</evidence>
<evidence type="ECO:0000256" key="1">
    <source>
        <dbReference type="SAM" id="MobiDB-lite"/>
    </source>
</evidence>
<evidence type="ECO:0000313" key="3">
    <source>
        <dbReference type="EMBL" id="OLP88349.1"/>
    </source>
</evidence>
<reference evidence="3 4" key="1">
    <citation type="submission" date="2016-02" db="EMBL/GenBank/DDBJ databases">
        <title>Genome analysis of coral dinoflagellate symbionts highlights evolutionary adaptations to a symbiotic lifestyle.</title>
        <authorList>
            <person name="Aranda M."/>
            <person name="Li Y."/>
            <person name="Liew Y.J."/>
            <person name="Baumgarten S."/>
            <person name="Simakov O."/>
            <person name="Wilson M."/>
            <person name="Piel J."/>
            <person name="Ashoor H."/>
            <person name="Bougouffa S."/>
            <person name="Bajic V.B."/>
            <person name="Ryu T."/>
            <person name="Ravasi T."/>
            <person name="Bayer T."/>
            <person name="Micklem G."/>
            <person name="Kim H."/>
            <person name="Bhak J."/>
            <person name="Lajeunesse T.C."/>
            <person name="Voolstra C.R."/>
        </authorList>
    </citation>
    <scope>NUCLEOTIDE SEQUENCE [LARGE SCALE GENOMIC DNA]</scope>
    <source>
        <strain evidence="3 4">CCMP2467</strain>
    </source>
</reference>
<comment type="caution">
    <text evidence="3">The sequence shown here is derived from an EMBL/GenBank/DDBJ whole genome shotgun (WGS) entry which is preliminary data.</text>
</comment>
<keyword evidence="4" id="KW-1185">Reference proteome</keyword>
<dbReference type="OrthoDB" id="10344411at2759"/>
<proteinExistence type="predicted"/>
<feature type="region of interest" description="Disordered" evidence="1">
    <location>
        <begin position="557"/>
        <end position="640"/>
    </location>
</feature>
<feature type="compositionally biased region" description="Low complexity" evidence="1">
    <location>
        <begin position="619"/>
        <end position="628"/>
    </location>
</feature>
<feature type="chain" id="PRO_5012773787" evidence="2">
    <location>
        <begin position="18"/>
        <end position="704"/>
    </location>
</feature>
<organism evidence="3 4">
    <name type="scientific">Symbiodinium microadriaticum</name>
    <name type="common">Dinoflagellate</name>
    <name type="synonym">Zooxanthella microadriatica</name>
    <dbReference type="NCBI Taxonomy" id="2951"/>
    <lineage>
        <taxon>Eukaryota</taxon>
        <taxon>Sar</taxon>
        <taxon>Alveolata</taxon>
        <taxon>Dinophyceae</taxon>
        <taxon>Suessiales</taxon>
        <taxon>Symbiodiniaceae</taxon>
        <taxon>Symbiodinium</taxon>
    </lineage>
</organism>
<feature type="signal peptide" evidence="2">
    <location>
        <begin position="1"/>
        <end position="17"/>
    </location>
</feature>
<evidence type="ECO:0000256" key="2">
    <source>
        <dbReference type="SAM" id="SignalP"/>
    </source>
</evidence>
<keyword evidence="2" id="KW-0732">Signal</keyword>
<feature type="region of interest" description="Disordered" evidence="1">
    <location>
        <begin position="519"/>
        <end position="539"/>
    </location>
</feature>
<name>A0A1Q9CZK3_SYMMI</name>
<dbReference type="Proteomes" id="UP000186817">
    <property type="component" value="Unassembled WGS sequence"/>
</dbReference>
<dbReference type="AlphaFoldDB" id="A0A1Q9CZK3"/>
<protein>
    <submittedName>
        <fullName evidence="3">Uncharacterized protein</fullName>
    </submittedName>
</protein>